<accession>A0ABW4ASB9</accession>
<keyword evidence="1" id="KW-0812">Transmembrane</keyword>
<feature type="transmembrane region" description="Helical" evidence="1">
    <location>
        <begin position="6"/>
        <end position="27"/>
    </location>
</feature>
<gene>
    <name evidence="2" type="ORF">ACFQ5G_51275</name>
</gene>
<keyword evidence="3" id="KW-1185">Reference proteome</keyword>
<proteinExistence type="predicted"/>
<protein>
    <submittedName>
        <fullName evidence="2">Uncharacterized protein</fullName>
    </submittedName>
</protein>
<dbReference type="RefSeq" id="WP_317796723.1">
    <property type="nucleotide sequence ID" value="NZ_AP028461.1"/>
</dbReference>
<organism evidence="2 3">
    <name type="scientific">Actinoplanes sichuanensis</name>
    <dbReference type="NCBI Taxonomy" id="512349"/>
    <lineage>
        <taxon>Bacteria</taxon>
        <taxon>Bacillati</taxon>
        <taxon>Actinomycetota</taxon>
        <taxon>Actinomycetes</taxon>
        <taxon>Micromonosporales</taxon>
        <taxon>Micromonosporaceae</taxon>
        <taxon>Actinoplanes</taxon>
    </lineage>
</organism>
<keyword evidence="1" id="KW-0472">Membrane</keyword>
<name>A0ABW4ASB9_9ACTN</name>
<sequence>MSLTGLPLILSAWSLLVAAAVATVRLWRRMPARITGLVLVEVLTVLAIALTANRAESFYPSWRSLVGDATAATVTEPTESGRLDRSLDAGTVVWSPPEAAGWHLAVPPALIAGSDYARLPDRRFPVVVVLTTEDALTAVKHTAARATGVLTVVLVPTGKTDAATLSGLSAVLSRDARATDGIAVVAAPAWRKLATAWPAHAAFADFDEAVRMSPPPLAAPMRLPS</sequence>
<dbReference type="EMBL" id="JBHTMK010000070">
    <property type="protein sequence ID" value="MFD1373764.1"/>
    <property type="molecule type" value="Genomic_DNA"/>
</dbReference>
<keyword evidence="1" id="KW-1133">Transmembrane helix</keyword>
<evidence type="ECO:0000313" key="2">
    <source>
        <dbReference type="EMBL" id="MFD1373764.1"/>
    </source>
</evidence>
<evidence type="ECO:0000313" key="3">
    <source>
        <dbReference type="Proteomes" id="UP001597183"/>
    </source>
</evidence>
<evidence type="ECO:0000256" key="1">
    <source>
        <dbReference type="SAM" id="Phobius"/>
    </source>
</evidence>
<comment type="caution">
    <text evidence="2">The sequence shown here is derived from an EMBL/GenBank/DDBJ whole genome shotgun (WGS) entry which is preliminary data.</text>
</comment>
<feature type="transmembrane region" description="Helical" evidence="1">
    <location>
        <begin position="34"/>
        <end position="52"/>
    </location>
</feature>
<dbReference type="Proteomes" id="UP001597183">
    <property type="component" value="Unassembled WGS sequence"/>
</dbReference>
<reference evidence="3" key="1">
    <citation type="journal article" date="2019" name="Int. J. Syst. Evol. Microbiol.">
        <title>The Global Catalogue of Microorganisms (GCM) 10K type strain sequencing project: providing services to taxonomists for standard genome sequencing and annotation.</title>
        <authorList>
            <consortium name="The Broad Institute Genomics Platform"/>
            <consortium name="The Broad Institute Genome Sequencing Center for Infectious Disease"/>
            <person name="Wu L."/>
            <person name="Ma J."/>
        </authorList>
    </citation>
    <scope>NUCLEOTIDE SEQUENCE [LARGE SCALE GENOMIC DNA]</scope>
    <source>
        <strain evidence="3">CCM 7526</strain>
    </source>
</reference>